<dbReference type="Proteomes" id="UP001318860">
    <property type="component" value="Unassembled WGS sequence"/>
</dbReference>
<reference evidence="1 2" key="1">
    <citation type="journal article" date="2021" name="Comput. Struct. Biotechnol. J.">
        <title>De novo genome assembly of the potent medicinal plant Rehmannia glutinosa using nanopore technology.</title>
        <authorList>
            <person name="Ma L."/>
            <person name="Dong C."/>
            <person name="Song C."/>
            <person name="Wang X."/>
            <person name="Zheng X."/>
            <person name="Niu Y."/>
            <person name="Chen S."/>
            <person name="Feng W."/>
        </authorList>
    </citation>
    <scope>NUCLEOTIDE SEQUENCE [LARGE SCALE GENOMIC DNA]</scope>
    <source>
        <strain evidence="1">DH-2019</strain>
    </source>
</reference>
<evidence type="ECO:0000313" key="1">
    <source>
        <dbReference type="EMBL" id="KAK6128498.1"/>
    </source>
</evidence>
<dbReference type="InterPro" id="IPR036875">
    <property type="entry name" value="Znf_CCHC_sf"/>
</dbReference>
<evidence type="ECO:0000313" key="2">
    <source>
        <dbReference type="Proteomes" id="UP001318860"/>
    </source>
</evidence>
<proteinExistence type="predicted"/>
<name>A0ABR0V0I0_REHGL</name>
<gene>
    <name evidence="1" type="ORF">DH2020_037756</name>
</gene>
<dbReference type="EMBL" id="JABTTQ020001728">
    <property type="protein sequence ID" value="KAK6128498.1"/>
    <property type="molecule type" value="Genomic_DNA"/>
</dbReference>
<comment type="caution">
    <text evidence="1">The sequence shown here is derived from an EMBL/GenBank/DDBJ whole genome shotgun (WGS) entry which is preliminary data.</text>
</comment>
<organism evidence="1 2">
    <name type="scientific">Rehmannia glutinosa</name>
    <name type="common">Chinese foxglove</name>
    <dbReference type="NCBI Taxonomy" id="99300"/>
    <lineage>
        <taxon>Eukaryota</taxon>
        <taxon>Viridiplantae</taxon>
        <taxon>Streptophyta</taxon>
        <taxon>Embryophyta</taxon>
        <taxon>Tracheophyta</taxon>
        <taxon>Spermatophyta</taxon>
        <taxon>Magnoliopsida</taxon>
        <taxon>eudicotyledons</taxon>
        <taxon>Gunneridae</taxon>
        <taxon>Pentapetalae</taxon>
        <taxon>asterids</taxon>
        <taxon>lamiids</taxon>
        <taxon>Lamiales</taxon>
        <taxon>Orobanchaceae</taxon>
        <taxon>Rehmannieae</taxon>
        <taxon>Rehmannia</taxon>
    </lineage>
</organism>
<keyword evidence="2" id="KW-1185">Reference proteome</keyword>
<protein>
    <submittedName>
        <fullName evidence="1">Uncharacterized protein</fullName>
    </submittedName>
</protein>
<accession>A0ABR0V0I0</accession>
<dbReference type="SUPFAM" id="SSF57756">
    <property type="entry name" value="Retrovirus zinc finger-like domains"/>
    <property type="match status" value="1"/>
</dbReference>
<sequence length="133" mass="14714">MRLQSQHSISTTAFQANFNQAPMSVQAAPSANIAYETYNSRDGVQFSRGRGRGGRNFGFRNNSNRPKCQLCWKTGHVALKCYKRFDISFTGPDPATSSVIGFSCCVLNFLLAPQKLSRSPQLGKFSNIANEQL</sequence>